<feature type="chain" id="PRO_5023025136" description="Chitin-binding type-2 domain-containing protein" evidence="1">
    <location>
        <begin position="19"/>
        <end position="100"/>
    </location>
</feature>
<gene>
    <name evidence="2" type="ORF">PGT21_033308</name>
</gene>
<organism evidence="2 3">
    <name type="scientific">Puccinia graminis f. sp. tritici</name>
    <dbReference type="NCBI Taxonomy" id="56615"/>
    <lineage>
        <taxon>Eukaryota</taxon>
        <taxon>Fungi</taxon>
        <taxon>Dikarya</taxon>
        <taxon>Basidiomycota</taxon>
        <taxon>Pucciniomycotina</taxon>
        <taxon>Pucciniomycetes</taxon>
        <taxon>Pucciniales</taxon>
        <taxon>Pucciniaceae</taxon>
        <taxon>Puccinia</taxon>
    </lineage>
</organism>
<feature type="signal peptide" evidence="1">
    <location>
        <begin position="1"/>
        <end position="18"/>
    </location>
</feature>
<name>A0A5B0QC93_PUCGR</name>
<evidence type="ECO:0000313" key="3">
    <source>
        <dbReference type="Proteomes" id="UP000324748"/>
    </source>
</evidence>
<protein>
    <recommendedName>
        <fullName evidence="4">Chitin-binding type-2 domain-containing protein</fullName>
    </recommendedName>
</protein>
<dbReference type="AlphaFoldDB" id="A0A5B0QC93"/>
<reference evidence="2 3" key="1">
    <citation type="submission" date="2019-05" db="EMBL/GenBank/DDBJ databases">
        <title>Emergence of the Ug99 lineage of the wheat stem rust pathogen through somatic hybridization.</title>
        <authorList>
            <person name="Li F."/>
            <person name="Upadhyaya N.M."/>
            <person name="Sperschneider J."/>
            <person name="Matny O."/>
            <person name="Nguyen-Phuc H."/>
            <person name="Mago R."/>
            <person name="Raley C."/>
            <person name="Miller M.E."/>
            <person name="Silverstein K.A.T."/>
            <person name="Henningsen E."/>
            <person name="Hirsch C.D."/>
            <person name="Visser B."/>
            <person name="Pretorius Z.A."/>
            <person name="Steffenson B.J."/>
            <person name="Schwessinger B."/>
            <person name="Dodds P.N."/>
            <person name="Figueroa M."/>
        </authorList>
    </citation>
    <scope>NUCLEOTIDE SEQUENCE [LARGE SCALE GENOMIC DNA]</scope>
    <source>
        <strain evidence="2">21-0</strain>
    </source>
</reference>
<keyword evidence="1" id="KW-0732">Signal</keyword>
<accession>A0A5B0QC93</accession>
<sequence>MLIKKELCFLAIPCLISAQSVKIQPQIEAQECTHQFRIPAFGDFPCPDVFNCNDGHPHVCNHQRDGSSQRCTNCDDDDEIQFNQDCPHDPHPMRSCPWAQ</sequence>
<dbReference type="Proteomes" id="UP000324748">
    <property type="component" value="Unassembled WGS sequence"/>
</dbReference>
<evidence type="ECO:0000313" key="2">
    <source>
        <dbReference type="EMBL" id="KAA1110880.1"/>
    </source>
</evidence>
<evidence type="ECO:0000256" key="1">
    <source>
        <dbReference type="SAM" id="SignalP"/>
    </source>
</evidence>
<evidence type="ECO:0008006" key="4">
    <source>
        <dbReference type="Google" id="ProtNLM"/>
    </source>
</evidence>
<comment type="caution">
    <text evidence="2">The sequence shown here is derived from an EMBL/GenBank/DDBJ whole genome shotgun (WGS) entry which is preliminary data.</text>
</comment>
<keyword evidence="3" id="KW-1185">Reference proteome</keyword>
<dbReference type="EMBL" id="VSWC01000027">
    <property type="protein sequence ID" value="KAA1110880.1"/>
    <property type="molecule type" value="Genomic_DNA"/>
</dbReference>
<proteinExistence type="predicted"/>